<organism evidence="1 2">
    <name type="scientific">Elysia chlorotica</name>
    <name type="common">Eastern emerald elysia</name>
    <name type="synonym">Sea slug</name>
    <dbReference type="NCBI Taxonomy" id="188477"/>
    <lineage>
        <taxon>Eukaryota</taxon>
        <taxon>Metazoa</taxon>
        <taxon>Spiralia</taxon>
        <taxon>Lophotrochozoa</taxon>
        <taxon>Mollusca</taxon>
        <taxon>Gastropoda</taxon>
        <taxon>Heterobranchia</taxon>
        <taxon>Euthyneura</taxon>
        <taxon>Panpulmonata</taxon>
        <taxon>Sacoglossa</taxon>
        <taxon>Placobranchoidea</taxon>
        <taxon>Plakobranchidae</taxon>
        <taxon>Elysia</taxon>
    </lineage>
</organism>
<evidence type="ECO:0000313" key="1">
    <source>
        <dbReference type="EMBL" id="RUS77010.1"/>
    </source>
</evidence>
<keyword evidence="2" id="KW-1185">Reference proteome</keyword>
<reference evidence="1 2" key="1">
    <citation type="submission" date="2019-01" db="EMBL/GenBank/DDBJ databases">
        <title>A draft genome assembly of the solar-powered sea slug Elysia chlorotica.</title>
        <authorList>
            <person name="Cai H."/>
            <person name="Li Q."/>
            <person name="Fang X."/>
            <person name="Li J."/>
            <person name="Curtis N.E."/>
            <person name="Altenburger A."/>
            <person name="Shibata T."/>
            <person name="Feng M."/>
            <person name="Maeda T."/>
            <person name="Schwartz J.A."/>
            <person name="Shigenobu S."/>
            <person name="Lundholm N."/>
            <person name="Nishiyama T."/>
            <person name="Yang H."/>
            <person name="Hasebe M."/>
            <person name="Li S."/>
            <person name="Pierce S.K."/>
            <person name="Wang J."/>
        </authorList>
    </citation>
    <scope>NUCLEOTIDE SEQUENCE [LARGE SCALE GENOMIC DNA]</scope>
    <source>
        <strain evidence="1">EC2010</strain>
        <tissue evidence="1">Whole organism of an adult</tissue>
    </source>
</reference>
<dbReference type="Proteomes" id="UP000271974">
    <property type="component" value="Unassembled WGS sequence"/>
</dbReference>
<sequence>YLHALLPRYPEVTPGEEASYSMSGQVVNPTFPPQLHHNCINPWEALIMTYLCPFGQCLWVVLPRNLHTDGVSNHTIEVWVIGSHCIKKLSP</sequence>
<comment type="caution">
    <text evidence="1">The sequence shown here is derived from an EMBL/GenBank/DDBJ whole genome shotgun (WGS) entry which is preliminary data.</text>
</comment>
<evidence type="ECO:0000313" key="2">
    <source>
        <dbReference type="Proteomes" id="UP000271974"/>
    </source>
</evidence>
<feature type="non-terminal residue" evidence="1">
    <location>
        <position position="1"/>
    </location>
</feature>
<dbReference type="EMBL" id="RQTK01000618">
    <property type="protein sequence ID" value="RUS77010.1"/>
    <property type="molecule type" value="Genomic_DNA"/>
</dbReference>
<gene>
    <name evidence="1" type="ORF">EGW08_015235</name>
</gene>
<dbReference type="AlphaFoldDB" id="A0A433T5Y7"/>
<proteinExistence type="predicted"/>
<accession>A0A433T5Y7</accession>
<name>A0A433T5Y7_ELYCH</name>
<protein>
    <submittedName>
        <fullName evidence="1">Uncharacterized protein</fullName>
    </submittedName>
</protein>